<evidence type="ECO:0000256" key="1">
    <source>
        <dbReference type="SAM" id="Phobius"/>
    </source>
</evidence>
<dbReference type="EMBL" id="FP929056">
    <property type="protein sequence ID" value="CBL28923.1"/>
    <property type="molecule type" value="Genomic_DNA"/>
</dbReference>
<proteinExistence type="predicted"/>
<accession>A0AB94IYN1</accession>
<protein>
    <submittedName>
        <fullName evidence="2">Uncharacterized protein</fullName>
    </submittedName>
</protein>
<dbReference type="KEGG" id="sbr:SY1_22230"/>
<keyword evidence="3" id="KW-1185">Reference proteome</keyword>
<sequence length="50" mass="5914">MKWTWPYILQQVFMGLAWCFVVWAAWAEIREIFAEKAALADGPEKEKPEQ</sequence>
<gene>
    <name evidence="2" type="ORF">SY1_22230</name>
</gene>
<keyword evidence="1" id="KW-0812">Transmembrane</keyword>
<keyword evidence="1" id="KW-0472">Membrane</keyword>
<feature type="transmembrane region" description="Helical" evidence="1">
    <location>
        <begin position="6"/>
        <end position="26"/>
    </location>
</feature>
<reference evidence="3" key="1">
    <citation type="submission" date="2010-03" db="EMBL/GenBank/DDBJ databases">
        <title>The genome sequence of Synergistetes sp. SGP1.</title>
        <authorList>
            <consortium name="metaHIT consortium -- http://www.metahit.eu/"/>
            <person name="Pajon A."/>
            <person name="Turner K."/>
            <person name="Parkhill J."/>
            <person name="Wade W."/>
            <person name="Vartoukian S."/>
        </authorList>
    </citation>
    <scope>NUCLEOTIDE SEQUENCE [LARGE SCALE GENOMIC DNA]</scope>
    <source>
        <strain evidence="3">SGP1</strain>
    </source>
</reference>
<dbReference type="RefSeq" id="WP_015557070.1">
    <property type="nucleotide sequence ID" value="NC_021038.1"/>
</dbReference>
<organism evidence="2 3">
    <name type="scientific">Fretibacterium fastidiosum</name>
    <dbReference type="NCBI Taxonomy" id="651822"/>
    <lineage>
        <taxon>Bacteria</taxon>
        <taxon>Thermotogati</taxon>
        <taxon>Synergistota</taxon>
        <taxon>Synergistia</taxon>
        <taxon>Synergistales</taxon>
        <taxon>Aminobacteriaceae</taxon>
        <taxon>Fretibacterium</taxon>
    </lineage>
</organism>
<dbReference type="Proteomes" id="UP000008957">
    <property type="component" value="Chromosome"/>
</dbReference>
<evidence type="ECO:0000313" key="3">
    <source>
        <dbReference type="Proteomes" id="UP000008957"/>
    </source>
</evidence>
<name>A0AB94IYN1_9BACT</name>
<reference evidence="2 3" key="2">
    <citation type="submission" date="2010-03" db="EMBL/GenBank/DDBJ databases">
        <authorList>
            <person name="Pajon A."/>
        </authorList>
    </citation>
    <scope>NUCLEOTIDE SEQUENCE [LARGE SCALE GENOMIC DNA]</scope>
    <source>
        <strain evidence="2 3">SGP1</strain>
    </source>
</reference>
<evidence type="ECO:0000313" key="2">
    <source>
        <dbReference type="EMBL" id="CBL28923.1"/>
    </source>
</evidence>
<keyword evidence="1" id="KW-1133">Transmembrane helix</keyword>
<dbReference type="AlphaFoldDB" id="A0AB94IYN1"/>